<protein>
    <recommendedName>
        <fullName evidence="4">DUF91 domain-containing protein</fullName>
    </recommendedName>
</protein>
<dbReference type="EMBL" id="JADKGK010000011">
    <property type="protein sequence ID" value="MBL0003337.1"/>
    <property type="molecule type" value="Genomic_DNA"/>
</dbReference>
<dbReference type="Gene3D" id="3.40.1350.10">
    <property type="match status" value="1"/>
</dbReference>
<sequence length="338" mass="36331">MFTINPSDKRAATPLPATELAQMRYTERDLQEWLLAHPQILGDGAIIITSELGTWQGPAGTSVKDRLDVLALGTDGRLIVAELKRGPAPHTIHMQVLNYASMVSTLRVDEVADLYVARQASLGNPIQREDFVETLETRYLVTSATLKNPRVVMIASSFPPAVTSVTVWLKDRGVDISLIKFVPYEFADGTHAVSFSRFFPIPTLEDFRITFDSSASPQGASSASSAAPWNSEAIQWLAANGNLATVTLLDLLAAAGGEPVSSADVMSAAGLTTGQFRGQLAGLTMMLKNQKSGFVSTSAPWDVAWLPGGFASYTLAPHLSEMWTTIRSSPTAATMDEA</sequence>
<evidence type="ECO:0000313" key="2">
    <source>
        <dbReference type="EMBL" id="MBL0003337.1"/>
    </source>
</evidence>
<accession>A0A935CFC4</accession>
<dbReference type="Proteomes" id="UP000886632">
    <property type="component" value="Unassembled WGS sequence"/>
</dbReference>
<reference evidence="1 3" key="1">
    <citation type="submission" date="2020-10" db="EMBL/GenBank/DDBJ databases">
        <title>Connecting structure to function with the recovery of over 1000 high-quality activated sludge metagenome-assembled genomes encoding full-length rRNA genes using long-read sequencing.</title>
        <authorList>
            <person name="Singleton C.M."/>
            <person name="Petriglieri F."/>
            <person name="Kristensen J.M."/>
            <person name="Kirkegaard R.H."/>
            <person name="Michaelsen T.Y."/>
            <person name="Andersen M.H."/>
            <person name="Karst S.M."/>
            <person name="Dueholm M.S."/>
            <person name="Nielsen P.H."/>
            <person name="Albertsen M."/>
        </authorList>
    </citation>
    <scope>NUCLEOTIDE SEQUENCE [LARGE SCALE GENOMIC DNA]</scope>
    <source>
        <strain evidence="1">AalE_18-Q3-R2-46_BAT3C.188</strain>
        <strain evidence="2">Ribe_18-Q3-R11-54_MAXAC.001</strain>
    </source>
</reference>
<dbReference type="EMBL" id="JADIXZ010000008">
    <property type="protein sequence ID" value="MBK6302165.1"/>
    <property type="molecule type" value="Genomic_DNA"/>
</dbReference>
<evidence type="ECO:0000313" key="1">
    <source>
        <dbReference type="EMBL" id="MBK6302165.1"/>
    </source>
</evidence>
<dbReference type="AlphaFoldDB" id="A0A935CFC4"/>
<evidence type="ECO:0008006" key="4">
    <source>
        <dbReference type="Google" id="ProtNLM"/>
    </source>
</evidence>
<dbReference type="GO" id="GO:0003676">
    <property type="term" value="F:nucleic acid binding"/>
    <property type="evidence" value="ECO:0007669"/>
    <property type="project" value="InterPro"/>
</dbReference>
<dbReference type="Proteomes" id="UP000718281">
    <property type="component" value="Unassembled WGS sequence"/>
</dbReference>
<evidence type="ECO:0000313" key="3">
    <source>
        <dbReference type="Proteomes" id="UP000718281"/>
    </source>
</evidence>
<comment type="caution">
    <text evidence="1">The sequence shown here is derived from an EMBL/GenBank/DDBJ whole genome shotgun (WGS) entry which is preliminary data.</text>
</comment>
<organism evidence="1 3">
    <name type="scientific">Candidatus Phosphoribacter hodrii</name>
    <dbReference type="NCBI Taxonomy" id="2953743"/>
    <lineage>
        <taxon>Bacteria</taxon>
        <taxon>Bacillati</taxon>
        <taxon>Actinomycetota</taxon>
        <taxon>Actinomycetes</taxon>
        <taxon>Micrococcales</taxon>
        <taxon>Dermatophilaceae</taxon>
        <taxon>Candidatus Phosphoribacter</taxon>
    </lineage>
</organism>
<proteinExistence type="predicted"/>
<dbReference type="InterPro" id="IPR011856">
    <property type="entry name" value="tRNA_endonuc-like_dom_sf"/>
</dbReference>
<gene>
    <name evidence="1" type="ORF">IPF40_14405</name>
    <name evidence="2" type="ORF">IPP00_04915</name>
</gene>
<name>A0A935CFC4_9MICO</name>